<organism evidence="3 4">
    <name type="scientific">Shimia isoporae</name>
    <dbReference type="NCBI Taxonomy" id="647720"/>
    <lineage>
        <taxon>Bacteria</taxon>
        <taxon>Pseudomonadati</taxon>
        <taxon>Pseudomonadota</taxon>
        <taxon>Alphaproteobacteria</taxon>
        <taxon>Rhodobacterales</taxon>
        <taxon>Roseobacteraceae</taxon>
    </lineage>
</organism>
<dbReference type="InterPro" id="IPR006120">
    <property type="entry name" value="Resolvase_HTH_dom"/>
</dbReference>
<evidence type="ECO:0000313" key="4">
    <source>
        <dbReference type="Proteomes" id="UP000295673"/>
    </source>
</evidence>
<dbReference type="Proteomes" id="UP000295673">
    <property type="component" value="Unassembled WGS sequence"/>
</dbReference>
<dbReference type="GO" id="GO:0000150">
    <property type="term" value="F:DNA strand exchange activity"/>
    <property type="evidence" value="ECO:0007669"/>
    <property type="project" value="InterPro"/>
</dbReference>
<keyword evidence="4" id="KW-1185">Reference proteome</keyword>
<dbReference type="AlphaFoldDB" id="A0A4R1NNY6"/>
<evidence type="ECO:0000259" key="2">
    <source>
        <dbReference type="Pfam" id="PF02796"/>
    </source>
</evidence>
<comment type="caution">
    <text evidence="3">The sequence shown here is derived from an EMBL/GenBank/DDBJ whole genome shotgun (WGS) entry which is preliminary data.</text>
</comment>
<sequence>MTKKKKLPAKKEPDNAPKAKKHKGGNPAYDPEPNCEMVRTLATKGLSRVSIADQVGIGETTLYKYHNEDLRLGDGDHESLHLGNVNALSQLKTNPNVALRASIWALERRHGYGATVNVNINNQTPEEREEELKALKEEADRKLEPYLRLDRTVDFDFWMEQLDRAEAEGLFKGDKEAFVKRLATIKTQPDTIEGKAESVE</sequence>
<feature type="region of interest" description="Disordered" evidence="1">
    <location>
        <begin position="1"/>
        <end position="34"/>
    </location>
</feature>
<dbReference type="GO" id="GO:0003677">
    <property type="term" value="F:DNA binding"/>
    <property type="evidence" value="ECO:0007669"/>
    <property type="project" value="InterPro"/>
</dbReference>
<dbReference type="Gene3D" id="1.10.10.60">
    <property type="entry name" value="Homeodomain-like"/>
    <property type="match status" value="1"/>
</dbReference>
<evidence type="ECO:0000313" key="3">
    <source>
        <dbReference type="EMBL" id="TCL09551.1"/>
    </source>
</evidence>
<feature type="domain" description="Resolvase HTH" evidence="2">
    <location>
        <begin position="28"/>
        <end position="68"/>
    </location>
</feature>
<evidence type="ECO:0000256" key="1">
    <source>
        <dbReference type="SAM" id="MobiDB-lite"/>
    </source>
</evidence>
<protein>
    <submittedName>
        <fullName evidence="3">Helix-turn-helix resolvase-like protein</fullName>
    </submittedName>
</protein>
<dbReference type="RefSeq" id="WP_132859583.1">
    <property type="nucleotide sequence ID" value="NZ_SMGR01000001.1"/>
</dbReference>
<gene>
    <name evidence="3" type="ORF">BXY66_1602</name>
</gene>
<proteinExistence type="predicted"/>
<reference evidence="3 4" key="1">
    <citation type="submission" date="2019-03" db="EMBL/GenBank/DDBJ databases">
        <title>Genomic Encyclopedia of Archaeal and Bacterial Type Strains, Phase II (KMG-II): from individual species to whole genera.</title>
        <authorList>
            <person name="Goeker M."/>
        </authorList>
    </citation>
    <scope>NUCLEOTIDE SEQUENCE [LARGE SCALE GENOMIC DNA]</scope>
    <source>
        <strain evidence="3 4">DSM 26433</strain>
    </source>
</reference>
<name>A0A4R1NNY6_9RHOB</name>
<dbReference type="Pfam" id="PF02796">
    <property type="entry name" value="HTH_7"/>
    <property type="match status" value="1"/>
</dbReference>
<accession>A0A4R1NNY6</accession>
<dbReference type="EMBL" id="SMGR01000001">
    <property type="protein sequence ID" value="TCL09551.1"/>
    <property type="molecule type" value="Genomic_DNA"/>
</dbReference>